<sequence length="160" mass="17694">MTSSGLLRWLAPGLVVVSLAACPGADDEARTGPADMIAVARLMATLDRLISDEDLEELVDYIADDAVLMPPGEPAIVGKRAIADWYESLFQRFDIELTHEVLEIDVKGDFIVHRGNVSGALTARDSGDPMPFDQKYLFVIQRSQHGQLQVWRLIFNSNQP</sequence>
<dbReference type="InterPro" id="IPR032710">
    <property type="entry name" value="NTF2-like_dom_sf"/>
</dbReference>
<dbReference type="AlphaFoldDB" id="A0AAE4ZAR4"/>
<evidence type="ECO:0000259" key="1">
    <source>
        <dbReference type="Pfam" id="PF12680"/>
    </source>
</evidence>
<accession>A0AAE4ZAR4</accession>
<dbReference type="Gene3D" id="3.10.450.50">
    <property type="match status" value="1"/>
</dbReference>
<organism evidence="2 3">
    <name type="scientific">Candidatus Kutchimonas denitrificans</name>
    <dbReference type="NCBI Taxonomy" id="3056748"/>
    <lineage>
        <taxon>Bacteria</taxon>
        <taxon>Pseudomonadati</taxon>
        <taxon>Gemmatimonadota</taxon>
        <taxon>Gemmatimonadia</taxon>
        <taxon>Candidatus Palauibacterales</taxon>
        <taxon>Candidatus Palauibacteraceae</taxon>
        <taxon>Candidatus Kutchimonas</taxon>
    </lineage>
</organism>
<dbReference type="Proteomes" id="UP000702544">
    <property type="component" value="Unassembled WGS sequence"/>
</dbReference>
<reference evidence="2 3" key="1">
    <citation type="submission" date="2020-01" db="EMBL/GenBank/DDBJ databases">
        <title>Genomes assembled from Gulf of Kutch pelagic sediment metagenomes.</title>
        <authorList>
            <person name="Chandrashekar M."/>
            <person name="Mahajan M.S."/>
            <person name="Dave K.J."/>
            <person name="Vatsa P."/>
            <person name="Nathani N.M."/>
        </authorList>
    </citation>
    <scope>NUCLEOTIDE SEQUENCE [LARGE SCALE GENOMIC DNA]</scope>
    <source>
        <strain evidence="2">KS3-K002</strain>
    </source>
</reference>
<proteinExistence type="predicted"/>
<protein>
    <submittedName>
        <fullName evidence="2">Nuclear transport factor 2 family protein</fullName>
    </submittedName>
</protein>
<dbReference type="EMBL" id="JAACAK010000018">
    <property type="protein sequence ID" value="NIR73975.1"/>
    <property type="molecule type" value="Genomic_DNA"/>
</dbReference>
<comment type="caution">
    <text evidence="2">The sequence shown here is derived from an EMBL/GenBank/DDBJ whole genome shotgun (WGS) entry which is preliminary data.</text>
</comment>
<gene>
    <name evidence="2" type="ORF">GWO12_02490</name>
</gene>
<feature type="domain" description="SnoaL-like" evidence="1">
    <location>
        <begin position="49"/>
        <end position="133"/>
    </location>
</feature>
<dbReference type="SUPFAM" id="SSF54427">
    <property type="entry name" value="NTF2-like"/>
    <property type="match status" value="1"/>
</dbReference>
<name>A0AAE4ZAR4_9BACT</name>
<dbReference type="CDD" id="cd00531">
    <property type="entry name" value="NTF2_like"/>
    <property type="match status" value="1"/>
</dbReference>
<evidence type="ECO:0000313" key="2">
    <source>
        <dbReference type="EMBL" id="NIR73975.1"/>
    </source>
</evidence>
<evidence type="ECO:0000313" key="3">
    <source>
        <dbReference type="Proteomes" id="UP000702544"/>
    </source>
</evidence>
<dbReference type="InterPro" id="IPR037401">
    <property type="entry name" value="SnoaL-like"/>
</dbReference>
<dbReference type="Pfam" id="PF12680">
    <property type="entry name" value="SnoaL_2"/>
    <property type="match status" value="1"/>
</dbReference>